<organism evidence="3 4">
    <name type="scientific">Porphyromonas macacae</name>
    <dbReference type="NCBI Taxonomy" id="28115"/>
    <lineage>
        <taxon>Bacteria</taxon>
        <taxon>Pseudomonadati</taxon>
        <taxon>Bacteroidota</taxon>
        <taxon>Bacteroidia</taxon>
        <taxon>Bacteroidales</taxon>
        <taxon>Porphyromonadaceae</taxon>
        <taxon>Porphyromonas</taxon>
    </lineage>
</organism>
<sequence length="391" mass="43978">MKKLFPLVVLFLFLKIFILPGQQNGMITLGSERLDILLPLLEQKRVALIVNHTSVVGKEHVHLIDTLLGVGVNITKIMVPEHGFRGTGDAGQTIKDGKDIKTGIPIVSLYGSEKKPAPQHLKDVDAIVFDIQDVGARFYTYISTMHYAMEAAAENNLLFVVCDRPNPKDFVDGPVLEKDCRSFIGVHPIPVLHGLTVGELALMINGEGWLKNAVRCNLRVIPMRDWQHGMHYSLPVNPSPNLCSDQAIAWYPSLCLFEATIMSVGRGTDFPFETVGYPQRNFGKFSFIPRPKQGASNPLHKGKKCYGIDYRQKQAPQGFSLAPIIHFNRIAAANGMRLINRKRTFELLIGNRRTAKQLARGLSEAEIRKTWEPSLRSYKELRKSYLLYPEY</sequence>
<evidence type="ECO:0000259" key="1">
    <source>
        <dbReference type="Pfam" id="PF07075"/>
    </source>
</evidence>
<dbReference type="PIRSF" id="PIRSF016719">
    <property type="entry name" value="UCP016719"/>
    <property type="match status" value="1"/>
</dbReference>
<dbReference type="EMBL" id="JRFA01000028">
    <property type="protein sequence ID" value="KGN72468.1"/>
    <property type="molecule type" value="Genomic_DNA"/>
</dbReference>
<dbReference type="InterPro" id="IPR048503">
    <property type="entry name" value="NamZ_C"/>
</dbReference>
<dbReference type="RefSeq" id="WP_036875060.1">
    <property type="nucleotide sequence ID" value="NZ_JRFA01000028.1"/>
</dbReference>
<dbReference type="AlphaFoldDB" id="A0A0A2E0N6"/>
<dbReference type="GO" id="GO:0033922">
    <property type="term" value="F:peptidoglycan beta-N-acetylmuramidase activity"/>
    <property type="evidence" value="ECO:0007669"/>
    <property type="project" value="InterPro"/>
</dbReference>
<feature type="domain" description="Peptidoglycan beta-N-acetylmuramidase NamZ C-terminal" evidence="2">
    <location>
        <begin position="250"/>
        <end position="388"/>
    </location>
</feature>
<dbReference type="PANTHER" id="PTHR42915">
    <property type="entry name" value="HYPOTHETICAL 460 KDA PROTEIN IN FEUA-SIGW INTERGENIC REGION [PRECURSOR]"/>
    <property type="match status" value="1"/>
</dbReference>
<keyword evidence="4" id="KW-1185">Reference proteome</keyword>
<evidence type="ECO:0000313" key="3">
    <source>
        <dbReference type="EMBL" id="KGN72468.1"/>
    </source>
</evidence>
<evidence type="ECO:0008006" key="5">
    <source>
        <dbReference type="Google" id="ProtNLM"/>
    </source>
</evidence>
<dbReference type="Proteomes" id="UP000030103">
    <property type="component" value="Unassembled WGS sequence"/>
</dbReference>
<proteinExistence type="predicted"/>
<evidence type="ECO:0000313" key="4">
    <source>
        <dbReference type="Proteomes" id="UP000030103"/>
    </source>
</evidence>
<dbReference type="OrthoDB" id="9801061at2"/>
<name>A0A0A2E0N6_9PORP</name>
<dbReference type="Pfam" id="PF07075">
    <property type="entry name" value="NamZ_N"/>
    <property type="match status" value="1"/>
</dbReference>
<dbReference type="Pfam" id="PF20732">
    <property type="entry name" value="NamZ_C"/>
    <property type="match status" value="1"/>
</dbReference>
<dbReference type="eggNOG" id="COG3876">
    <property type="taxonomic scope" value="Bacteria"/>
</dbReference>
<dbReference type="STRING" id="28115.HQ47_09535"/>
<feature type="domain" description="Peptidoglycan beta-N-acetylmuramidase NamZ N-terminal" evidence="1">
    <location>
        <begin position="46"/>
        <end position="244"/>
    </location>
</feature>
<dbReference type="InterPro" id="IPR008302">
    <property type="entry name" value="NamZ"/>
</dbReference>
<dbReference type="PANTHER" id="PTHR42915:SF1">
    <property type="entry name" value="PEPTIDOGLYCAN BETA-N-ACETYLMURAMIDASE NAMZ"/>
    <property type="match status" value="1"/>
</dbReference>
<dbReference type="InterPro" id="IPR048502">
    <property type="entry name" value="NamZ_N"/>
</dbReference>
<protein>
    <recommendedName>
        <fullName evidence="5">DUF1343 domain-containing protein</fullName>
    </recommendedName>
</protein>
<dbReference type="Gene3D" id="3.90.1150.140">
    <property type="match status" value="1"/>
</dbReference>
<reference evidence="3 4" key="1">
    <citation type="submission" date="2014-09" db="EMBL/GenBank/DDBJ databases">
        <title>Draft Genome Sequence of Porphyromonas macacae COT-192_OH2859.</title>
        <authorList>
            <person name="Wallis C."/>
            <person name="Deusch O."/>
            <person name="O'Flynn C."/>
            <person name="Davis I."/>
            <person name="Horsfall A."/>
            <person name="Kirkwood N."/>
            <person name="Harris S."/>
            <person name="Eisen J.A."/>
            <person name="Coil D.A."/>
            <person name="Darling A.E."/>
            <person name="Jospin G."/>
            <person name="Alexiev A."/>
        </authorList>
    </citation>
    <scope>NUCLEOTIDE SEQUENCE [LARGE SCALE GENOMIC DNA]</scope>
    <source>
        <strain evidence="4">COT-192 OH2859</strain>
    </source>
</reference>
<evidence type="ECO:0000259" key="2">
    <source>
        <dbReference type="Pfam" id="PF20732"/>
    </source>
</evidence>
<accession>A0A0A2E0N6</accession>
<comment type="caution">
    <text evidence="3">The sequence shown here is derived from an EMBL/GenBank/DDBJ whole genome shotgun (WGS) entry which is preliminary data.</text>
</comment>
<gene>
    <name evidence="3" type="ORF">HQ47_09535</name>
</gene>
<dbReference type="Gene3D" id="3.40.50.12170">
    <property type="entry name" value="Uncharacterised protein PF07075, DUF1343"/>
    <property type="match status" value="1"/>
</dbReference>